<protein>
    <submittedName>
        <fullName evidence="1">Putative DNA binding protein</fullName>
    </submittedName>
</protein>
<name>A0A3G1SVP1_9VIRU</name>
<evidence type="ECO:0000313" key="1">
    <source>
        <dbReference type="EMBL" id="AXU40235.1"/>
    </source>
</evidence>
<accession>A0A3G1SVP1</accession>
<reference evidence="1 2" key="1">
    <citation type="submission" date="2018-08" db="EMBL/GenBank/DDBJ databases">
        <title>Complete genome sequence of Vibrio anguillarum PM2-like non-tailed bacteriophage phiNo16.</title>
        <authorList>
            <person name="Kalatzis P.G."/>
            <person name="Carstens A.B."/>
            <person name="Katharios P."/>
            <person name="Castillo D."/>
            <person name="Hansen L.H."/>
            <person name="Middelboe M."/>
        </authorList>
    </citation>
    <scope>NUCLEOTIDE SEQUENCE [LARGE SCALE GENOMIC DNA]</scope>
</reference>
<organism evidence="1 2">
    <name type="scientific">Vibrio phage fNo16</name>
    <dbReference type="NCBI Taxonomy" id="2315335"/>
    <lineage>
        <taxon>Viruses</taxon>
        <taxon>Varidnaviria</taxon>
        <taxon>Abadenavirae</taxon>
        <taxon>Produgelaviricota</taxon>
        <taxon>Belvinaviricetes</taxon>
        <taxon>Vinavirales</taxon>
        <taxon>Asemoviridae</taxon>
        <taxon>Elsinorevirus</taxon>
        <taxon>Elsinorevirus NO16</taxon>
    </lineage>
</organism>
<gene>
    <name evidence="1" type="ORF">fNo16_0006</name>
</gene>
<evidence type="ECO:0000313" key="2">
    <source>
        <dbReference type="Proteomes" id="UP000276974"/>
    </source>
</evidence>
<dbReference type="EMBL" id="MH730557">
    <property type="protein sequence ID" value="AXU40235.1"/>
    <property type="molecule type" value="Genomic_DNA"/>
</dbReference>
<proteinExistence type="predicted"/>
<sequence>MTMNYTNALLDRVKAKFELTSEYQLAKKLEIGDGRLRHWRKGYCSMDWDMAFLICDLLEEHDQNVVLGLIDDKYSNPRLINAFHEIAER</sequence>
<dbReference type="Proteomes" id="UP000276974">
    <property type="component" value="Segment"/>
</dbReference>
<keyword evidence="2" id="KW-1185">Reference proteome</keyword>